<name>A0A9P9DNU7_9PLEO</name>
<accession>A0A9P9DNU7</accession>
<feature type="region of interest" description="Disordered" evidence="1">
    <location>
        <begin position="43"/>
        <end position="91"/>
    </location>
</feature>
<feature type="region of interest" description="Disordered" evidence="1">
    <location>
        <begin position="445"/>
        <end position="469"/>
    </location>
</feature>
<feature type="transmembrane region" description="Helical" evidence="2">
    <location>
        <begin position="225"/>
        <end position="245"/>
    </location>
</feature>
<dbReference type="OrthoDB" id="5422510at2759"/>
<keyword evidence="2" id="KW-1133">Transmembrane helix</keyword>
<feature type="transmembrane region" description="Helical" evidence="2">
    <location>
        <begin position="96"/>
        <end position="117"/>
    </location>
</feature>
<feature type="transmembrane region" description="Helical" evidence="2">
    <location>
        <begin position="396"/>
        <end position="419"/>
    </location>
</feature>
<proteinExistence type="predicted"/>
<feature type="region of interest" description="Disordered" evidence="1">
    <location>
        <begin position="178"/>
        <end position="211"/>
    </location>
</feature>
<sequence>MTSSTIMGEAAPSSTDGQHQGPATTSQINPLLRERMLNRAATFSEGARPTQHPLNRRRSSLLSDTSDTRHSLRSSTDSLLRSSNNDMGRLSSSDEVSVWHSAPLAFAILPAVGGLLFQNGSAHVTDILLLGFASMFLNWCVRSPWDWYFSAQQIRYIDWDGDEDEDEGLPSDMILEEDEESEYTHDEERPTSSDSAAPAETEKTTKPQRTKVQQDAYRELAHNEILALIACFVGPLIGAYLLHAIRSQLTRPAEGLVSNYNLTIFVMAAELRPVTHMIKLSQARMIRLQRIVRGDSQSRMSNPESQEISNRLAELETRFAQPGPDNDIDVLKISSIVRQSLQPQLDALNRAVRRYEKRQAAQTIQIEARFGDLDARLKDTLALAAAAARTGQRPGVLSMLFTWVVGLVTFGVEVAWAIATYPIRTLHALFLDVKFLFTKVDRQPQKRSKGQSNGYSFGSTTRVQSKNGR</sequence>
<gene>
    <name evidence="3" type="ORF">B0J11DRAFT_531912</name>
</gene>
<keyword evidence="4" id="KW-1185">Reference proteome</keyword>
<feature type="compositionally biased region" description="Polar residues" evidence="1">
    <location>
        <begin position="450"/>
        <end position="469"/>
    </location>
</feature>
<dbReference type="PANTHER" id="PTHR42032:SF1">
    <property type="entry name" value="YALI0E30679P"/>
    <property type="match status" value="1"/>
</dbReference>
<keyword evidence="2" id="KW-0472">Membrane</keyword>
<dbReference type="EMBL" id="JAGMWT010000009">
    <property type="protein sequence ID" value="KAH7122601.1"/>
    <property type="molecule type" value="Genomic_DNA"/>
</dbReference>
<feature type="compositionally biased region" description="Polar residues" evidence="1">
    <location>
        <begin position="1"/>
        <end position="29"/>
    </location>
</feature>
<protein>
    <submittedName>
        <fullName evidence="3">Uncharacterized protein</fullName>
    </submittedName>
</protein>
<dbReference type="PANTHER" id="PTHR42032">
    <property type="entry name" value="YALI0E30679P"/>
    <property type="match status" value="1"/>
</dbReference>
<evidence type="ECO:0000313" key="4">
    <source>
        <dbReference type="Proteomes" id="UP000700596"/>
    </source>
</evidence>
<feature type="transmembrane region" description="Helical" evidence="2">
    <location>
        <begin position="123"/>
        <end position="141"/>
    </location>
</feature>
<keyword evidence="2" id="KW-0812">Transmembrane</keyword>
<evidence type="ECO:0000256" key="2">
    <source>
        <dbReference type="SAM" id="Phobius"/>
    </source>
</evidence>
<evidence type="ECO:0000313" key="3">
    <source>
        <dbReference type="EMBL" id="KAH7122601.1"/>
    </source>
</evidence>
<feature type="compositionally biased region" description="Basic and acidic residues" evidence="1">
    <location>
        <begin position="182"/>
        <end position="191"/>
    </location>
</feature>
<dbReference type="AlphaFoldDB" id="A0A9P9DNU7"/>
<feature type="compositionally biased region" description="Low complexity" evidence="1">
    <location>
        <begin position="73"/>
        <end position="83"/>
    </location>
</feature>
<reference evidence="3" key="1">
    <citation type="journal article" date="2021" name="Nat. Commun.">
        <title>Genetic determinants of endophytism in the Arabidopsis root mycobiome.</title>
        <authorList>
            <person name="Mesny F."/>
            <person name="Miyauchi S."/>
            <person name="Thiergart T."/>
            <person name="Pickel B."/>
            <person name="Atanasova L."/>
            <person name="Karlsson M."/>
            <person name="Huettel B."/>
            <person name="Barry K.W."/>
            <person name="Haridas S."/>
            <person name="Chen C."/>
            <person name="Bauer D."/>
            <person name="Andreopoulos W."/>
            <person name="Pangilinan J."/>
            <person name="LaButti K."/>
            <person name="Riley R."/>
            <person name="Lipzen A."/>
            <person name="Clum A."/>
            <person name="Drula E."/>
            <person name="Henrissat B."/>
            <person name="Kohler A."/>
            <person name="Grigoriev I.V."/>
            <person name="Martin F.M."/>
            <person name="Hacquard S."/>
        </authorList>
    </citation>
    <scope>NUCLEOTIDE SEQUENCE</scope>
    <source>
        <strain evidence="3">MPI-CAGE-CH-0243</strain>
    </source>
</reference>
<organism evidence="3 4">
    <name type="scientific">Dendryphion nanum</name>
    <dbReference type="NCBI Taxonomy" id="256645"/>
    <lineage>
        <taxon>Eukaryota</taxon>
        <taxon>Fungi</taxon>
        <taxon>Dikarya</taxon>
        <taxon>Ascomycota</taxon>
        <taxon>Pezizomycotina</taxon>
        <taxon>Dothideomycetes</taxon>
        <taxon>Pleosporomycetidae</taxon>
        <taxon>Pleosporales</taxon>
        <taxon>Torulaceae</taxon>
        <taxon>Dendryphion</taxon>
    </lineage>
</organism>
<dbReference type="Proteomes" id="UP000700596">
    <property type="component" value="Unassembled WGS sequence"/>
</dbReference>
<comment type="caution">
    <text evidence="3">The sequence shown here is derived from an EMBL/GenBank/DDBJ whole genome shotgun (WGS) entry which is preliminary data.</text>
</comment>
<feature type="region of interest" description="Disordered" evidence="1">
    <location>
        <begin position="1"/>
        <end position="31"/>
    </location>
</feature>
<evidence type="ECO:0000256" key="1">
    <source>
        <dbReference type="SAM" id="MobiDB-lite"/>
    </source>
</evidence>